<organism evidence="2 3">
    <name type="scientific">Haloferax larsenii</name>
    <dbReference type="NCBI Taxonomy" id="302484"/>
    <lineage>
        <taxon>Archaea</taxon>
        <taxon>Methanobacteriati</taxon>
        <taxon>Methanobacteriota</taxon>
        <taxon>Stenosarchaea group</taxon>
        <taxon>Halobacteria</taxon>
        <taxon>Halobacteriales</taxon>
        <taxon>Haloferacaceae</taxon>
        <taxon>Haloferax</taxon>
    </lineage>
</organism>
<dbReference type="RefSeq" id="WP_258303710.1">
    <property type="nucleotide sequence ID" value="NZ_CP078065.1"/>
</dbReference>
<name>A0ABY5RIV1_HALLR</name>
<evidence type="ECO:0000256" key="1">
    <source>
        <dbReference type="SAM" id="MobiDB-lite"/>
    </source>
</evidence>
<keyword evidence="2" id="KW-0614">Plasmid</keyword>
<protein>
    <submittedName>
        <fullName evidence="2">Uncharacterized protein</fullName>
    </submittedName>
</protein>
<keyword evidence="3" id="KW-1185">Reference proteome</keyword>
<feature type="compositionally biased region" description="Basic and acidic residues" evidence="1">
    <location>
        <begin position="45"/>
        <end position="60"/>
    </location>
</feature>
<dbReference type="Proteomes" id="UP001058330">
    <property type="component" value="Plasmid pHl5678-2"/>
</dbReference>
<proteinExistence type="predicted"/>
<evidence type="ECO:0000313" key="2">
    <source>
        <dbReference type="EMBL" id="UVE52289.1"/>
    </source>
</evidence>
<evidence type="ECO:0000313" key="3">
    <source>
        <dbReference type="Proteomes" id="UP001058330"/>
    </source>
</evidence>
<dbReference type="EMBL" id="CP078065">
    <property type="protein sequence ID" value="UVE52289.1"/>
    <property type="molecule type" value="Genomic_DNA"/>
</dbReference>
<gene>
    <name evidence="2" type="ORF">KU306_18355</name>
</gene>
<accession>A0ABY5RIV1</accession>
<feature type="compositionally biased region" description="Pro residues" evidence="1">
    <location>
        <begin position="27"/>
        <end position="39"/>
    </location>
</feature>
<geneLocation type="plasmid" evidence="2 3">
    <name>pHl5678-2</name>
</geneLocation>
<reference evidence="2" key="1">
    <citation type="submission" date="2021-07" db="EMBL/GenBank/DDBJ databases">
        <title>Studies on halocins as antimicrobial molecules from haloarchaea.</title>
        <authorList>
            <person name="Kumar S."/>
            <person name="Khare S.K."/>
        </authorList>
    </citation>
    <scope>NUCLEOTIDE SEQUENCE</scope>
    <source>
        <strain evidence="2">NCIM 5678</strain>
        <plasmid evidence="2">pHl5678-2</plasmid>
    </source>
</reference>
<sequence length="60" mass="6326">MTPALQPKQGGTGEQQPRISVGVAVPGPDPNLDPAPVLAPAPDTARPRQTRDRRMTSNGR</sequence>
<feature type="region of interest" description="Disordered" evidence="1">
    <location>
        <begin position="1"/>
        <end position="60"/>
    </location>
</feature>
<dbReference type="GeneID" id="74530923"/>